<evidence type="ECO:0000256" key="9">
    <source>
        <dbReference type="RuleBase" id="RU000556"/>
    </source>
</evidence>
<dbReference type="InterPro" id="IPR018151">
    <property type="entry name" value="TF_GreA/GreB_CS"/>
</dbReference>
<evidence type="ECO:0000256" key="7">
    <source>
        <dbReference type="ARBA" id="ARBA00030776"/>
    </source>
</evidence>
<dbReference type="HAMAP" id="MF_00105">
    <property type="entry name" value="GreA_GreB"/>
    <property type="match status" value="1"/>
</dbReference>
<feature type="domain" description="Transcription elongation factor GreA/GreB N-terminal" evidence="11">
    <location>
        <begin position="6"/>
        <end position="76"/>
    </location>
</feature>
<dbReference type="InterPro" id="IPR023459">
    <property type="entry name" value="Tscrpt_elong_fac_GreA/B_fam"/>
</dbReference>
<comment type="similarity">
    <text evidence="1 8 9">Belongs to the GreA/GreB family.</text>
</comment>
<evidence type="ECO:0000313" key="13">
    <source>
        <dbReference type="Proteomes" id="UP000176389"/>
    </source>
</evidence>
<keyword evidence="12" id="KW-0648">Protein biosynthesis</keyword>
<evidence type="ECO:0000259" key="10">
    <source>
        <dbReference type="Pfam" id="PF01272"/>
    </source>
</evidence>
<evidence type="ECO:0000256" key="5">
    <source>
        <dbReference type="ARBA" id="ARBA00023163"/>
    </source>
</evidence>
<keyword evidence="4 8" id="KW-0238">DNA-binding</keyword>
<evidence type="ECO:0000256" key="6">
    <source>
        <dbReference type="ARBA" id="ARBA00024916"/>
    </source>
</evidence>
<evidence type="ECO:0000256" key="4">
    <source>
        <dbReference type="ARBA" id="ARBA00023125"/>
    </source>
</evidence>
<dbReference type="GO" id="GO:0070063">
    <property type="term" value="F:RNA polymerase binding"/>
    <property type="evidence" value="ECO:0007669"/>
    <property type="project" value="InterPro"/>
</dbReference>
<dbReference type="InterPro" id="IPR006359">
    <property type="entry name" value="Tscrpt_elong_fac_GreA"/>
</dbReference>
<dbReference type="NCBIfam" id="TIGR01462">
    <property type="entry name" value="greA"/>
    <property type="match status" value="1"/>
</dbReference>
<dbReference type="PANTHER" id="PTHR30437:SF4">
    <property type="entry name" value="TRANSCRIPTION ELONGATION FACTOR GREA"/>
    <property type="match status" value="1"/>
</dbReference>
<keyword evidence="3 8" id="KW-0805">Transcription regulation</keyword>
<dbReference type="InterPro" id="IPR028624">
    <property type="entry name" value="Tscrpt_elong_fac_GreA/B"/>
</dbReference>
<feature type="domain" description="Transcription elongation factor GreA/GreB C-terminal" evidence="10">
    <location>
        <begin position="83"/>
        <end position="153"/>
    </location>
</feature>
<evidence type="ECO:0000256" key="1">
    <source>
        <dbReference type="ARBA" id="ARBA00008213"/>
    </source>
</evidence>
<dbReference type="GO" id="GO:0032784">
    <property type="term" value="P:regulation of DNA-templated transcription elongation"/>
    <property type="evidence" value="ECO:0007669"/>
    <property type="project" value="UniProtKB-UniRule"/>
</dbReference>
<dbReference type="FunFam" id="1.10.287.180:FF:000001">
    <property type="entry name" value="Transcription elongation factor GreA"/>
    <property type="match status" value="1"/>
</dbReference>
<dbReference type="Proteomes" id="UP000176389">
    <property type="component" value="Unassembled WGS sequence"/>
</dbReference>
<dbReference type="GO" id="GO:0006354">
    <property type="term" value="P:DNA-templated transcription elongation"/>
    <property type="evidence" value="ECO:0007669"/>
    <property type="project" value="TreeGrafter"/>
</dbReference>
<comment type="caution">
    <text evidence="12">The sequence shown here is derived from an EMBL/GenBank/DDBJ whole genome shotgun (WGS) entry which is preliminary data.</text>
</comment>
<evidence type="ECO:0000259" key="11">
    <source>
        <dbReference type="Pfam" id="PF03449"/>
    </source>
</evidence>
<dbReference type="STRING" id="1802596.A2Z11_04850"/>
<evidence type="ECO:0000256" key="2">
    <source>
        <dbReference type="ARBA" id="ARBA00013729"/>
    </source>
</evidence>
<dbReference type="EMBL" id="MHCS01000057">
    <property type="protein sequence ID" value="OGY24965.1"/>
    <property type="molecule type" value="Genomic_DNA"/>
</dbReference>
<sequence length="153" mass="17032">MGKDKIYLTSEGLKKLQKEYEYLTSEKRKEVAARIAKAREYGDISENSEYDTARDEQSFVEGRILELEDILRNCKVIEPTRKSDAVDIGARVKVDVNGEEDEFVIVSSVEADPMQGKISNESPVGQALLGSKVGDVVTVASTIKATYRILEIN</sequence>
<protein>
    <recommendedName>
        <fullName evidence="2 8">Transcription elongation factor GreA</fullName>
    </recommendedName>
    <alternativeName>
        <fullName evidence="7 8">Transcript cleavage factor GreA</fullName>
    </alternativeName>
</protein>
<dbReference type="Pfam" id="PF01272">
    <property type="entry name" value="GreA_GreB"/>
    <property type="match status" value="1"/>
</dbReference>
<dbReference type="PIRSF" id="PIRSF006092">
    <property type="entry name" value="GreA_GreB"/>
    <property type="match status" value="1"/>
</dbReference>
<dbReference type="InterPro" id="IPR036953">
    <property type="entry name" value="GreA/GreB_C_sf"/>
</dbReference>
<name>A0A1G1WBB5_9BACT</name>
<dbReference type="InterPro" id="IPR036805">
    <property type="entry name" value="Tscrpt_elong_fac_GreA/B_N_sf"/>
</dbReference>
<keyword evidence="5 8" id="KW-0804">Transcription</keyword>
<dbReference type="GO" id="GO:0003677">
    <property type="term" value="F:DNA binding"/>
    <property type="evidence" value="ECO:0007669"/>
    <property type="project" value="UniProtKB-UniRule"/>
</dbReference>
<accession>A0A1G1WBB5</accession>
<dbReference type="Pfam" id="PF03449">
    <property type="entry name" value="GreA_GreB_N"/>
    <property type="match status" value="1"/>
</dbReference>
<dbReference type="InterPro" id="IPR022691">
    <property type="entry name" value="Tscrpt_elong_fac_GreA/B_N"/>
</dbReference>
<evidence type="ECO:0000256" key="3">
    <source>
        <dbReference type="ARBA" id="ARBA00023015"/>
    </source>
</evidence>
<dbReference type="InterPro" id="IPR001437">
    <property type="entry name" value="Tscrpt_elong_fac_GreA/B_C"/>
</dbReference>
<dbReference type="PANTHER" id="PTHR30437">
    <property type="entry name" value="TRANSCRIPTION ELONGATION FACTOR GREA"/>
    <property type="match status" value="1"/>
</dbReference>
<proteinExistence type="inferred from homology"/>
<dbReference type="NCBIfam" id="NF001263">
    <property type="entry name" value="PRK00226.1-4"/>
    <property type="match status" value="1"/>
</dbReference>
<gene>
    <name evidence="8" type="primary">greA</name>
    <name evidence="12" type="ORF">A2Z11_04850</name>
</gene>
<dbReference type="SUPFAM" id="SSF46557">
    <property type="entry name" value="GreA transcript cleavage protein, N-terminal domain"/>
    <property type="match status" value="1"/>
</dbReference>
<evidence type="ECO:0000256" key="8">
    <source>
        <dbReference type="HAMAP-Rule" id="MF_00105"/>
    </source>
</evidence>
<dbReference type="Gene3D" id="1.10.287.180">
    <property type="entry name" value="Transcription elongation factor, GreA/GreB, N-terminal domain"/>
    <property type="match status" value="1"/>
</dbReference>
<evidence type="ECO:0000313" key="12">
    <source>
        <dbReference type="EMBL" id="OGY24965.1"/>
    </source>
</evidence>
<dbReference type="SUPFAM" id="SSF54534">
    <property type="entry name" value="FKBP-like"/>
    <property type="match status" value="1"/>
</dbReference>
<organism evidence="12 13">
    <name type="scientific">Candidatus Woykebacteria bacterium RBG_16_43_9</name>
    <dbReference type="NCBI Taxonomy" id="1802596"/>
    <lineage>
        <taxon>Bacteria</taxon>
        <taxon>Candidatus Woykeibacteriota</taxon>
    </lineage>
</organism>
<reference evidence="12 13" key="1">
    <citation type="journal article" date="2016" name="Nat. Commun.">
        <title>Thousands of microbial genomes shed light on interconnected biogeochemical processes in an aquifer system.</title>
        <authorList>
            <person name="Anantharaman K."/>
            <person name="Brown C.T."/>
            <person name="Hug L.A."/>
            <person name="Sharon I."/>
            <person name="Castelle C.J."/>
            <person name="Probst A.J."/>
            <person name="Thomas B.C."/>
            <person name="Singh A."/>
            <person name="Wilkins M.J."/>
            <person name="Karaoz U."/>
            <person name="Brodie E.L."/>
            <person name="Williams K.H."/>
            <person name="Hubbard S.S."/>
            <person name="Banfield J.F."/>
        </authorList>
    </citation>
    <scope>NUCLEOTIDE SEQUENCE [LARGE SCALE GENOMIC DNA]</scope>
</reference>
<keyword evidence="12" id="KW-0251">Elongation factor</keyword>
<dbReference type="PROSITE" id="PS00830">
    <property type="entry name" value="GREAB_2"/>
    <property type="match status" value="1"/>
</dbReference>
<dbReference type="GO" id="GO:0003746">
    <property type="term" value="F:translation elongation factor activity"/>
    <property type="evidence" value="ECO:0007669"/>
    <property type="project" value="UniProtKB-KW"/>
</dbReference>
<dbReference type="Gene3D" id="3.10.50.30">
    <property type="entry name" value="Transcription elongation factor, GreA/GreB, C-terminal domain"/>
    <property type="match status" value="1"/>
</dbReference>
<dbReference type="AlphaFoldDB" id="A0A1G1WBB5"/>
<comment type="function">
    <text evidence="6 8 9">Necessary for efficient RNA polymerase transcription elongation past template-encoded arresting sites. The arresting sites in DNA have the property of trapping a certain fraction of elongating RNA polymerases that pass through, resulting in locked ternary complexes. Cleavage of the nascent transcript by cleavage factors such as GreA or GreB allows the resumption of elongation from the new 3'terminus. GreA releases sequences of 2 to 3 nucleotides.</text>
</comment>